<organism evidence="2 3">
    <name type="scientific">Phlebotomus papatasi</name>
    <name type="common">Sandfly</name>
    <dbReference type="NCBI Taxonomy" id="29031"/>
    <lineage>
        <taxon>Eukaryota</taxon>
        <taxon>Metazoa</taxon>
        <taxon>Ecdysozoa</taxon>
        <taxon>Arthropoda</taxon>
        <taxon>Hexapoda</taxon>
        <taxon>Insecta</taxon>
        <taxon>Pterygota</taxon>
        <taxon>Neoptera</taxon>
        <taxon>Endopterygota</taxon>
        <taxon>Diptera</taxon>
        <taxon>Nematocera</taxon>
        <taxon>Psychodoidea</taxon>
        <taxon>Psychodidae</taxon>
        <taxon>Phlebotomus</taxon>
        <taxon>Phlebotomus</taxon>
    </lineage>
</organism>
<feature type="region of interest" description="Disordered" evidence="1">
    <location>
        <begin position="1"/>
        <end position="280"/>
    </location>
</feature>
<dbReference type="VEuPathDB" id="VectorBase:PPAI005919"/>
<feature type="compositionally biased region" description="Polar residues" evidence="1">
    <location>
        <begin position="111"/>
        <end position="129"/>
    </location>
</feature>
<reference evidence="2" key="1">
    <citation type="submission" date="2022-08" db="UniProtKB">
        <authorList>
            <consortium name="EnsemblMetazoa"/>
        </authorList>
    </citation>
    <scope>IDENTIFICATION</scope>
    <source>
        <strain evidence="2">Israel</strain>
    </source>
</reference>
<sequence length="706" mass="79525">MSRIVKTKATIKSTDSPAEAPKKRISRVQEDDPAKKKTPSKGVPGIKPKVSSQVTSHVRAGEKVSTAGIRKQPSISDKVPLKKPIKIELKTTTKSSNKSLPLKAKPIPGLSKNNVMSQVHNVTVSSPPSQRKMPEIPEIVHLPRDRTRTRTLDPEEIVVLKNKPQPEPETPSDEIDSSISEPVKPAVAFEVNFEDEKPKESIKERKKNSPEEQEYNYEDDFESYESDFESETSSRAESKSIELSEGEKSDSTEESLESSTPTTSPEIHQSSKDEERKLDSGNYELHIQRERSPLDNIEEQNDSGVTFGEEIVSGLRREVAKNSRGDELMKKISLDIMTFSLFELKPIPYDYYMKVYGQGNTAQISTQTDNNELDQDTQTEENETESIWTQCPPTFSKEILHGGMGLSYHEEQMGVGRDTRRTQQFSNLNQISLHHIDYESLNQFLQKSAVAVASIVQKKLEGKTLKASTIPSSTGYYNLSLDHEIFKNYQISRIFTDREIPNVLVTVHHLHDAAQEPLSFAHLMGVWNILDPKYPMKILTSWNRAKDTDVVILCTDFEATAEGYFVATNKPFILFFNKSPTRDNIIKIPVEETHSKFYPTIIEMCPSRENLLIGFSDGSVKLKPIVVEEEGASGGSSEVKVTDEEVEENNLSAKSCAIQNIVKNERKLYHDSQALNNLDSSEMTKTYASPLNDLQRRELRVEGTVL</sequence>
<proteinExistence type="predicted"/>
<feature type="compositionally biased region" description="Acidic residues" evidence="1">
    <location>
        <begin position="371"/>
        <end position="384"/>
    </location>
</feature>
<protein>
    <submittedName>
        <fullName evidence="2">Uncharacterized protein</fullName>
    </submittedName>
</protein>
<name>A0A1B0DDE8_PHLPP</name>
<evidence type="ECO:0000256" key="1">
    <source>
        <dbReference type="SAM" id="MobiDB-lite"/>
    </source>
</evidence>
<dbReference type="Proteomes" id="UP000092462">
    <property type="component" value="Unassembled WGS sequence"/>
</dbReference>
<feature type="compositionally biased region" description="Basic and acidic residues" evidence="1">
    <location>
        <begin position="194"/>
        <end position="210"/>
    </location>
</feature>
<dbReference type="GO" id="GO:0042073">
    <property type="term" value="P:intraciliary transport"/>
    <property type="evidence" value="ECO:0007669"/>
    <property type="project" value="InterPro"/>
</dbReference>
<keyword evidence="3" id="KW-1185">Reference proteome</keyword>
<dbReference type="GO" id="GO:0005929">
    <property type="term" value="C:cilium"/>
    <property type="evidence" value="ECO:0007669"/>
    <property type="project" value="GOC"/>
</dbReference>
<feature type="compositionally biased region" description="Acidic residues" evidence="1">
    <location>
        <begin position="211"/>
        <end position="230"/>
    </location>
</feature>
<accession>A0A1B0DDE8</accession>
<evidence type="ECO:0000313" key="3">
    <source>
        <dbReference type="Proteomes" id="UP000092462"/>
    </source>
</evidence>
<feature type="region of interest" description="Disordered" evidence="1">
    <location>
        <begin position="365"/>
        <end position="386"/>
    </location>
</feature>
<feature type="compositionally biased region" description="Low complexity" evidence="1">
    <location>
        <begin position="257"/>
        <end position="266"/>
    </location>
</feature>
<dbReference type="InterPro" id="IPR042505">
    <property type="entry name" value="DYNC2I1"/>
</dbReference>
<dbReference type="PANTHER" id="PTHR16022">
    <property type="entry name" value="WD REPEAT DOMAIN 60"/>
    <property type="match status" value="1"/>
</dbReference>
<dbReference type="GO" id="GO:0045503">
    <property type="term" value="F:dynein light chain binding"/>
    <property type="evidence" value="ECO:0007669"/>
    <property type="project" value="InterPro"/>
</dbReference>
<evidence type="ECO:0000313" key="2">
    <source>
        <dbReference type="EnsemblMetazoa" id="PPAI005919-PA"/>
    </source>
</evidence>
<feature type="compositionally biased region" description="Basic and acidic residues" evidence="1">
    <location>
        <begin position="232"/>
        <end position="251"/>
    </location>
</feature>
<dbReference type="EMBL" id="AJVK01031897">
    <property type="status" value="NOT_ANNOTATED_CDS"/>
    <property type="molecule type" value="Genomic_DNA"/>
</dbReference>
<dbReference type="GO" id="GO:0005868">
    <property type="term" value="C:cytoplasmic dynein complex"/>
    <property type="evidence" value="ECO:0007669"/>
    <property type="project" value="InterPro"/>
</dbReference>
<dbReference type="PANTHER" id="PTHR16022:SF0">
    <property type="entry name" value="CYTOPLASMIC DYNEIN 2 INTERMEDIATE CHAIN 1"/>
    <property type="match status" value="1"/>
</dbReference>
<dbReference type="VEuPathDB" id="VectorBase:PPAPM1_004644"/>
<feature type="compositionally biased region" description="Basic and acidic residues" evidence="1">
    <location>
        <begin position="141"/>
        <end position="153"/>
    </location>
</feature>
<dbReference type="GO" id="GO:0045504">
    <property type="term" value="F:dynein heavy chain binding"/>
    <property type="evidence" value="ECO:0007669"/>
    <property type="project" value="InterPro"/>
</dbReference>
<feature type="compositionally biased region" description="Basic and acidic residues" evidence="1">
    <location>
        <begin position="269"/>
        <end position="279"/>
    </location>
</feature>
<dbReference type="EnsemblMetazoa" id="PPAI005919-RA">
    <property type="protein sequence ID" value="PPAI005919-PA"/>
    <property type="gene ID" value="PPAI005919"/>
</dbReference>
<dbReference type="AlphaFoldDB" id="A0A1B0DDE8"/>